<reference evidence="1" key="1">
    <citation type="journal article" date="2015" name="Nature">
        <title>Complex archaea that bridge the gap between prokaryotes and eukaryotes.</title>
        <authorList>
            <person name="Spang A."/>
            <person name="Saw J.H."/>
            <person name="Jorgensen S.L."/>
            <person name="Zaremba-Niedzwiedzka K."/>
            <person name="Martijn J."/>
            <person name="Lind A.E."/>
            <person name="van Eijk R."/>
            <person name="Schleper C."/>
            <person name="Guy L."/>
            <person name="Ettema T.J."/>
        </authorList>
    </citation>
    <scope>NUCLEOTIDE SEQUENCE</scope>
</reference>
<organism evidence="1">
    <name type="scientific">marine sediment metagenome</name>
    <dbReference type="NCBI Taxonomy" id="412755"/>
    <lineage>
        <taxon>unclassified sequences</taxon>
        <taxon>metagenomes</taxon>
        <taxon>ecological metagenomes</taxon>
    </lineage>
</organism>
<dbReference type="EMBL" id="LAZR01012270">
    <property type="protein sequence ID" value="KKM27708.1"/>
    <property type="molecule type" value="Genomic_DNA"/>
</dbReference>
<evidence type="ECO:0000313" key="1">
    <source>
        <dbReference type="EMBL" id="KKM27708.1"/>
    </source>
</evidence>
<protein>
    <submittedName>
        <fullName evidence="1">Uncharacterized protein</fullName>
    </submittedName>
</protein>
<accession>A0A0F9L0J7</accession>
<comment type="caution">
    <text evidence="1">The sequence shown here is derived from an EMBL/GenBank/DDBJ whole genome shotgun (WGS) entry which is preliminary data.</text>
</comment>
<sequence>MSAKRRRSPPAGKVLPFPPARITQEDLVEEYLQRQDVKRCRDLHQCKRCWIRMQLILGAVVEPGPRQARLEERFRENPRGFWTAYTVLLID</sequence>
<gene>
    <name evidence="1" type="ORF">LCGC14_1571980</name>
</gene>
<proteinExistence type="predicted"/>
<dbReference type="AlphaFoldDB" id="A0A0F9L0J7"/>
<name>A0A0F9L0J7_9ZZZZ</name>